<feature type="chain" id="PRO_5044767984" description="DUF7042 domain-containing protein" evidence="2">
    <location>
        <begin position="23"/>
        <end position="353"/>
    </location>
</feature>
<name>A0ABD3WY78_SINWO</name>
<sequence>MLKTVTLYVFIQAILQFVFTDGACTMPKDFQNSDWLDNIRGNITFTTWKMSGWGFKSVVGTVIDEWEIVDNVNFESKGYLALRSLTTFKEQNKTWYSYVCLNFTKVTDFSYMYYQVNEPEPLAGGDRIKVFERDNLTSFTDICNTSIVIPQQEFSVMVRKDNEIDKIRTRCPDQLLRKFDYRYYTSDHTLSCTQTGNLWDVCTDKTMMKFNYTACNKTMAFSNKGEAWCIASIRVNADTYTMVYNPDDVVDDNNTFRFTCIAIAVDSIEATMSPQFCGVNQTSYSLRTDTTGKKVGIQLTNRILASTGSAAQKEEQTVDVKAIAIGVTVSVAVIAITIAVIVVVIKKTRRTFR</sequence>
<keyword evidence="5" id="KW-1185">Reference proteome</keyword>
<feature type="transmembrane region" description="Helical" evidence="1">
    <location>
        <begin position="322"/>
        <end position="345"/>
    </location>
</feature>
<dbReference type="Proteomes" id="UP001634394">
    <property type="component" value="Unassembled WGS sequence"/>
</dbReference>
<evidence type="ECO:0000313" key="5">
    <source>
        <dbReference type="Proteomes" id="UP001634394"/>
    </source>
</evidence>
<dbReference type="EMBL" id="JBJQND010000004">
    <property type="protein sequence ID" value="KAL3878927.1"/>
    <property type="molecule type" value="Genomic_DNA"/>
</dbReference>
<keyword evidence="1" id="KW-0472">Membrane</keyword>
<feature type="domain" description="DUF7042" evidence="3">
    <location>
        <begin position="169"/>
        <end position="269"/>
    </location>
</feature>
<accession>A0ABD3WY78</accession>
<dbReference type="AlphaFoldDB" id="A0ABD3WY78"/>
<evidence type="ECO:0000259" key="3">
    <source>
        <dbReference type="Pfam" id="PF23069"/>
    </source>
</evidence>
<dbReference type="Pfam" id="PF23069">
    <property type="entry name" value="DUF7042"/>
    <property type="match status" value="1"/>
</dbReference>
<gene>
    <name evidence="4" type="ORF">ACJMK2_031251</name>
</gene>
<feature type="signal peptide" evidence="2">
    <location>
        <begin position="1"/>
        <end position="22"/>
    </location>
</feature>
<reference evidence="4 5" key="1">
    <citation type="submission" date="2024-11" db="EMBL/GenBank/DDBJ databases">
        <title>Chromosome-level genome assembly of the freshwater bivalve Anodonta woodiana.</title>
        <authorList>
            <person name="Chen X."/>
        </authorList>
    </citation>
    <scope>NUCLEOTIDE SEQUENCE [LARGE SCALE GENOMIC DNA]</scope>
    <source>
        <strain evidence="4">MN2024</strain>
        <tissue evidence="4">Gills</tissue>
    </source>
</reference>
<keyword evidence="1" id="KW-0812">Transmembrane</keyword>
<proteinExistence type="predicted"/>
<protein>
    <recommendedName>
        <fullName evidence="3">DUF7042 domain-containing protein</fullName>
    </recommendedName>
</protein>
<keyword evidence="1" id="KW-1133">Transmembrane helix</keyword>
<comment type="caution">
    <text evidence="4">The sequence shown here is derived from an EMBL/GenBank/DDBJ whole genome shotgun (WGS) entry which is preliminary data.</text>
</comment>
<keyword evidence="2" id="KW-0732">Signal</keyword>
<evidence type="ECO:0000256" key="2">
    <source>
        <dbReference type="SAM" id="SignalP"/>
    </source>
</evidence>
<evidence type="ECO:0000313" key="4">
    <source>
        <dbReference type="EMBL" id="KAL3878927.1"/>
    </source>
</evidence>
<organism evidence="4 5">
    <name type="scientific">Sinanodonta woodiana</name>
    <name type="common">Chinese pond mussel</name>
    <name type="synonym">Anodonta woodiana</name>
    <dbReference type="NCBI Taxonomy" id="1069815"/>
    <lineage>
        <taxon>Eukaryota</taxon>
        <taxon>Metazoa</taxon>
        <taxon>Spiralia</taxon>
        <taxon>Lophotrochozoa</taxon>
        <taxon>Mollusca</taxon>
        <taxon>Bivalvia</taxon>
        <taxon>Autobranchia</taxon>
        <taxon>Heteroconchia</taxon>
        <taxon>Palaeoheterodonta</taxon>
        <taxon>Unionida</taxon>
        <taxon>Unionoidea</taxon>
        <taxon>Unionidae</taxon>
        <taxon>Unioninae</taxon>
        <taxon>Sinanodonta</taxon>
    </lineage>
</organism>
<dbReference type="InterPro" id="IPR055470">
    <property type="entry name" value="DUF7042"/>
</dbReference>
<evidence type="ECO:0000256" key="1">
    <source>
        <dbReference type="SAM" id="Phobius"/>
    </source>
</evidence>